<evidence type="ECO:0000313" key="3">
    <source>
        <dbReference type="EMBL" id="TCC95055.1"/>
    </source>
</evidence>
<comment type="caution">
    <text evidence="4">The sequence shown here is derived from an EMBL/GenBank/DDBJ whole genome shotgun (WGS) entry which is preliminary data.</text>
</comment>
<feature type="transmembrane region" description="Helical" evidence="1">
    <location>
        <begin position="297"/>
        <end position="318"/>
    </location>
</feature>
<organism evidence="4 6">
    <name type="scientific">Pedobacter hiemivivus</name>
    <dbReference type="NCBI Taxonomy" id="2530454"/>
    <lineage>
        <taxon>Bacteria</taxon>
        <taxon>Pseudomonadati</taxon>
        <taxon>Bacteroidota</taxon>
        <taxon>Sphingobacteriia</taxon>
        <taxon>Sphingobacteriales</taxon>
        <taxon>Sphingobacteriaceae</taxon>
        <taxon>Pedobacter</taxon>
    </lineage>
</organism>
<feature type="transmembrane region" description="Helical" evidence="1">
    <location>
        <begin position="188"/>
        <end position="205"/>
    </location>
</feature>
<feature type="transmembrane region" description="Helical" evidence="1">
    <location>
        <begin position="64"/>
        <end position="85"/>
    </location>
</feature>
<dbReference type="AlphaFoldDB" id="A0A4U1GAK7"/>
<feature type="transmembrane region" description="Helical" evidence="1">
    <location>
        <begin position="268"/>
        <end position="291"/>
    </location>
</feature>
<keyword evidence="1" id="KW-0812">Transmembrane</keyword>
<feature type="domain" description="DUF2157" evidence="2">
    <location>
        <begin position="8"/>
        <end position="150"/>
    </location>
</feature>
<accession>A0A4U1GAK7</accession>
<evidence type="ECO:0000313" key="6">
    <source>
        <dbReference type="Proteomes" id="UP000309594"/>
    </source>
</evidence>
<dbReference type="RefSeq" id="WP_131610203.1">
    <property type="nucleotide sequence ID" value="NZ_SJSM01000010.1"/>
</dbReference>
<feature type="transmembrane region" description="Helical" evidence="1">
    <location>
        <begin position="217"/>
        <end position="237"/>
    </location>
</feature>
<proteinExistence type="predicted"/>
<evidence type="ECO:0000256" key="1">
    <source>
        <dbReference type="SAM" id="Phobius"/>
    </source>
</evidence>
<dbReference type="Proteomes" id="UP000291117">
    <property type="component" value="Unassembled WGS sequence"/>
</dbReference>
<name>A0A4U1GAK7_9SPHI</name>
<accession>A0A4R0N5A3</accession>
<protein>
    <submittedName>
        <fullName evidence="4">DUF2157 domain-containing protein</fullName>
    </submittedName>
</protein>
<feature type="transmembrane region" description="Helical" evidence="1">
    <location>
        <begin position="41"/>
        <end position="58"/>
    </location>
</feature>
<dbReference type="InterPro" id="IPR018677">
    <property type="entry name" value="DUF2157"/>
</dbReference>
<feature type="transmembrane region" description="Helical" evidence="1">
    <location>
        <begin position="105"/>
        <end position="123"/>
    </location>
</feature>
<dbReference type="Pfam" id="PF09925">
    <property type="entry name" value="DUF2157"/>
    <property type="match status" value="1"/>
</dbReference>
<dbReference type="EMBL" id="SWDX01000008">
    <property type="protein sequence ID" value="TKC58112.1"/>
    <property type="molecule type" value="Genomic_DNA"/>
</dbReference>
<feature type="transmembrane region" description="Helical" evidence="1">
    <location>
        <begin position="243"/>
        <end position="259"/>
    </location>
</feature>
<evidence type="ECO:0000313" key="5">
    <source>
        <dbReference type="Proteomes" id="UP000291117"/>
    </source>
</evidence>
<sequence length="327" mass="37860">MNTGLYEKLFEEGCIRQETLNNIREKKRNQLFSLHWELKSLLYLGVMLLSTGLGILIYKNIDTIGHQIILAFIAAICIGCFYYCYRRKKPFNKEKVNSPDSLFDYLLLLACLSFLIFVGYLQFQYSVFGTNYGLATFIPMLVLFYVAYDFDHLGILSMAITNLGVWLGISVNPMTLVSDIAESNGRPFILTGLFLGLFLVLVAFLSERFHIKKHFHFTYLHFGTHVTFIALLFGYFYDFEQEISILWIILLLAFTWYIYNNAIRHKSFYFLLLCTIYSYIAISALVIHFLVKGNDLGAIYLGFFYFIVSAIGFIKVLIHLNKKVKSL</sequence>
<keyword evidence="1" id="KW-1133">Transmembrane helix</keyword>
<keyword evidence="1" id="KW-0472">Membrane</keyword>
<dbReference type="EMBL" id="SJSM01000010">
    <property type="protein sequence ID" value="TCC95055.1"/>
    <property type="molecule type" value="Genomic_DNA"/>
</dbReference>
<feature type="transmembrane region" description="Helical" evidence="1">
    <location>
        <begin position="129"/>
        <end position="148"/>
    </location>
</feature>
<reference evidence="4 6" key="2">
    <citation type="submission" date="2019-04" db="EMBL/GenBank/DDBJ databases">
        <title>Pedobacter sp. RP-1-16 sp. nov., isolated from Arctic soil.</title>
        <authorList>
            <person name="Dahal R.H."/>
            <person name="Kim D.-U."/>
        </authorList>
    </citation>
    <scope>NUCLEOTIDE SEQUENCE [LARGE SCALE GENOMIC DNA]</scope>
    <source>
        <strain evidence="4 6">RP-1-16</strain>
    </source>
</reference>
<dbReference type="OrthoDB" id="650263at2"/>
<evidence type="ECO:0000313" key="4">
    <source>
        <dbReference type="EMBL" id="TKC58112.1"/>
    </source>
</evidence>
<reference evidence="3 5" key="1">
    <citation type="submission" date="2019-02" db="EMBL/GenBank/DDBJ databases">
        <title>Pedobacter sp. RP-3-8 sp. nov., isolated from Arctic soil.</title>
        <authorList>
            <person name="Dahal R.H."/>
        </authorList>
    </citation>
    <scope>NUCLEOTIDE SEQUENCE [LARGE SCALE GENOMIC DNA]</scope>
    <source>
        <strain evidence="3 5">RP-3-8</strain>
    </source>
</reference>
<keyword evidence="5" id="KW-1185">Reference proteome</keyword>
<evidence type="ECO:0000259" key="2">
    <source>
        <dbReference type="Pfam" id="PF09925"/>
    </source>
</evidence>
<feature type="transmembrane region" description="Helical" evidence="1">
    <location>
        <begin position="155"/>
        <end position="176"/>
    </location>
</feature>
<gene>
    <name evidence="3" type="ORF">EZ444_16260</name>
    <name evidence="4" type="ORF">FBD94_19360</name>
</gene>
<dbReference type="Proteomes" id="UP000309594">
    <property type="component" value="Unassembled WGS sequence"/>
</dbReference>